<evidence type="ECO:0000259" key="18">
    <source>
        <dbReference type="PROSITE" id="PS51720"/>
    </source>
</evidence>
<dbReference type="GO" id="GO:0005525">
    <property type="term" value="F:GTP binding"/>
    <property type="evidence" value="ECO:0007669"/>
    <property type="project" value="UniProtKB-KW"/>
</dbReference>
<dbReference type="PANTHER" id="PTHR10903">
    <property type="entry name" value="GTPASE, IMAP FAMILY MEMBER-RELATED"/>
    <property type="match status" value="1"/>
</dbReference>
<dbReference type="PANTHER" id="PTHR10903:SF170">
    <property type="entry name" value="GTPASE IMAP FAMILY MEMBER 7"/>
    <property type="match status" value="1"/>
</dbReference>
<evidence type="ECO:0000256" key="3">
    <source>
        <dbReference type="ARBA" id="ARBA00004514"/>
    </source>
</evidence>
<evidence type="ECO:0000256" key="16">
    <source>
        <dbReference type="SAM" id="Coils"/>
    </source>
</evidence>
<dbReference type="GO" id="GO:0005783">
    <property type="term" value="C:endoplasmic reticulum"/>
    <property type="evidence" value="ECO:0007669"/>
    <property type="project" value="UniProtKB-SubCell"/>
</dbReference>
<comment type="caution">
    <text evidence="19">The sequence shown here is derived from an EMBL/GenBank/DDBJ whole genome shotgun (WGS) entry which is preliminary data.</text>
</comment>
<evidence type="ECO:0000256" key="9">
    <source>
        <dbReference type="ARBA" id="ARBA00022824"/>
    </source>
</evidence>
<evidence type="ECO:0000256" key="6">
    <source>
        <dbReference type="ARBA" id="ARBA00022490"/>
    </source>
</evidence>
<gene>
    <name evidence="19" type="ORF">F2P81_022496</name>
</gene>
<dbReference type="InterPro" id="IPR045058">
    <property type="entry name" value="GIMA/IAN/Toc"/>
</dbReference>
<keyword evidence="16" id="KW-0175">Coiled coil</keyword>
<evidence type="ECO:0000313" key="19">
    <source>
        <dbReference type="EMBL" id="KAF0025615.1"/>
    </source>
</evidence>
<dbReference type="PROSITE" id="PS51720">
    <property type="entry name" value="G_AIG1"/>
    <property type="match status" value="2"/>
</dbReference>
<comment type="similarity">
    <text evidence="5">Belongs to the TRAFAC class TrmE-Era-EngA-EngB-Septin-like GTPase superfamily. AIG1/Toc34/Toc159-like paraseptin GTPase family. IAN subfamily.</text>
</comment>
<protein>
    <recommendedName>
        <fullName evidence="14">GTPase IMAP family member 8</fullName>
    </recommendedName>
    <alternativeName>
        <fullName evidence="15">Immune-associated nucleotide-binding protein 9</fullName>
    </alternativeName>
</protein>
<sequence>MKKATSVKELNAVILGSKSSHKYLVGNIILGTDAFDAVDSTFDCERREGEVCERSVTLVKSPGWLRGYHFCDTPELVRTETILSVTLCPPGIHGFILVINAEQPFKKVHKKVTKDYLQHYFGEKVWHHTIVVFSHRGHLGYKTIEDYIRGEGAPLRSLLESCGNRYHVLGDNGTDSNMVKVNELFEKIDAMVAENSCYEILSALTQSAKEGRKEVDQKAEELRQQAQQQRQLLGNLLLEPKPSLRVLMVGWVFSGKSATGNRILRAEVFQSGDRTMKVLRQSGEVNGREVVIVDTPGWWKFFPAVFTPAALKSEILSAVSRCSPSPNVILLAVPLDTAFTEEQRRVTEDNMRLLGKRAWRHVIVLFTNGDVLVRKTIEQHIESEGKPLRWLIEKCEKRYHVLDNKSTDDGQVTALLERMEEMVAGNSCFYLSETNDPQPGREGGDGLAENKDENRVKEITEQLNIEWNRRNWEKYHIFKGDVSMDIRPTFNEDRQKSEASAGEKEEDEEAHEDDQFKTRLEVESDEDAGSGSLKIMKGLLEREWSRREASMEHFHELVADKEVSSEPDLDQLRKSRDKVLLWLETQHTTSGCKSEKENQR</sequence>
<keyword evidence="9" id="KW-0256">Endoplasmic reticulum</keyword>
<feature type="compositionally biased region" description="Basic and acidic residues" evidence="17">
    <location>
        <begin position="442"/>
        <end position="454"/>
    </location>
</feature>
<organism evidence="19 20">
    <name type="scientific">Scophthalmus maximus</name>
    <name type="common">Turbot</name>
    <name type="synonym">Psetta maxima</name>
    <dbReference type="NCBI Taxonomy" id="52904"/>
    <lineage>
        <taxon>Eukaryota</taxon>
        <taxon>Metazoa</taxon>
        <taxon>Chordata</taxon>
        <taxon>Craniata</taxon>
        <taxon>Vertebrata</taxon>
        <taxon>Euteleostomi</taxon>
        <taxon>Actinopterygii</taxon>
        <taxon>Neopterygii</taxon>
        <taxon>Teleostei</taxon>
        <taxon>Neoteleostei</taxon>
        <taxon>Acanthomorphata</taxon>
        <taxon>Carangaria</taxon>
        <taxon>Pleuronectiformes</taxon>
        <taxon>Pleuronectoidei</taxon>
        <taxon>Scophthalmidae</taxon>
        <taxon>Scophthalmus</taxon>
    </lineage>
</organism>
<evidence type="ECO:0000256" key="7">
    <source>
        <dbReference type="ARBA" id="ARBA00022737"/>
    </source>
</evidence>
<feature type="compositionally biased region" description="Basic and acidic residues" evidence="17">
    <location>
        <begin position="513"/>
        <end position="522"/>
    </location>
</feature>
<evidence type="ECO:0000256" key="13">
    <source>
        <dbReference type="ARBA" id="ARBA00056809"/>
    </source>
</evidence>
<dbReference type="AlphaFoldDB" id="A0A6A4S053"/>
<keyword evidence="7" id="KW-0677">Repeat</keyword>
<feature type="domain" description="AIG1-type G" evidence="18">
    <location>
        <begin position="241"/>
        <end position="439"/>
    </location>
</feature>
<feature type="domain" description="AIG1-type G" evidence="18">
    <location>
        <begin position="7"/>
        <end position="209"/>
    </location>
</feature>
<evidence type="ECO:0000256" key="10">
    <source>
        <dbReference type="ARBA" id="ARBA00023034"/>
    </source>
</evidence>
<evidence type="ECO:0000256" key="5">
    <source>
        <dbReference type="ARBA" id="ARBA00008535"/>
    </source>
</evidence>
<dbReference type="GO" id="GO:0005739">
    <property type="term" value="C:mitochondrion"/>
    <property type="evidence" value="ECO:0007669"/>
    <property type="project" value="UniProtKB-SubCell"/>
</dbReference>
<comment type="function">
    <text evidence="13">Exerts an anti-apoptotic effect in the immune system and is involved in responses to infections.</text>
</comment>
<evidence type="ECO:0000256" key="12">
    <source>
        <dbReference type="ARBA" id="ARBA00023134"/>
    </source>
</evidence>
<keyword evidence="6" id="KW-0963">Cytoplasm</keyword>
<evidence type="ECO:0000256" key="17">
    <source>
        <dbReference type="SAM" id="MobiDB-lite"/>
    </source>
</evidence>
<evidence type="ECO:0000256" key="14">
    <source>
        <dbReference type="ARBA" id="ARBA00073539"/>
    </source>
</evidence>
<reference evidence="19 20" key="1">
    <citation type="submission" date="2019-06" db="EMBL/GenBank/DDBJ databases">
        <title>Draft genomes of female and male turbot (Scophthalmus maximus).</title>
        <authorList>
            <person name="Xu H."/>
            <person name="Xu X.-W."/>
            <person name="Shao C."/>
            <person name="Chen S."/>
        </authorList>
    </citation>
    <scope>NUCLEOTIDE SEQUENCE [LARGE SCALE GENOMIC DNA]</scope>
    <source>
        <strain evidence="19">Ysfricsl-2016a</strain>
        <tissue evidence="19">Blood</tissue>
    </source>
</reference>
<dbReference type="Pfam" id="PF04548">
    <property type="entry name" value="AIG1"/>
    <property type="match status" value="2"/>
</dbReference>
<keyword evidence="12" id="KW-0342">GTP-binding</keyword>
<accession>A0A6A4S053</accession>
<evidence type="ECO:0000256" key="1">
    <source>
        <dbReference type="ARBA" id="ARBA00004173"/>
    </source>
</evidence>
<dbReference type="EMBL" id="VEVO01000020">
    <property type="protein sequence ID" value="KAF0025615.1"/>
    <property type="molecule type" value="Genomic_DNA"/>
</dbReference>
<comment type="subcellular location">
    <subcellularLocation>
        <location evidence="3">Cytoplasm</location>
        <location evidence="3">Cytosol</location>
    </subcellularLocation>
    <subcellularLocation>
        <location evidence="2">Endoplasmic reticulum</location>
    </subcellularLocation>
    <subcellularLocation>
        <location evidence="4">Golgi apparatus</location>
    </subcellularLocation>
    <subcellularLocation>
        <location evidence="1">Mitochondrion</location>
    </subcellularLocation>
</comment>
<feature type="coiled-coil region" evidence="16">
    <location>
        <begin position="205"/>
        <end position="239"/>
    </location>
</feature>
<feature type="compositionally biased region" description="Basic and acidic residues" evidence="17">
    <location>
        <begin position="491"/>
        <end position="503"/>
    </location>
</feature>
<dbReference type="GO" id="GO:0005794">
    <property type="term" value="C:Golgi apparatus"/>
    <property type="evidence" value="ECO:0007669"/>
    <property type="project" value="UniProtKB-SubCell"/>
</dbReference>
<evidence type="ECO:0000313" key="20">
    <source>
        <dbReference type="Proteomes" id="UP000438429"/>
    </source>
</evidence>
<dbReference type="Gene3D" id="3.40.50.300">
    <property type="entry name" value="P-loop containing nucleotide triphosphate hydrolases"/>
    <property type="match status" value="2"/>
</dbReference>
<keyword evidence="11" id="KW-0496">Mitochondrion</keyword>
<dbReference type="SUPFAM" id="SSF52540">
    <property type="entry name" value="P-loop containing nucleoside triphosphate hydrolases"/>
    <property type="match status" value="2"/>
</dbReference>
<evidence type="ECO:0000256" key="2">
    <source>
        <dbReference type="ARBA" id="ARBA00004240"/>
    </source>
</evidence>
<feature type="region of interest" description="Disordered" evidence="17">
    <location>
        <begin position="431"/>
        <end position="454"/>
    </location>
</feature>
<evidence type="ECO:0000256" key="8">
    <source>
        <dbReference type="ARBA" id="ARBA00022741"/>
    </source>
</evidence>
<evidence type="ECO:0000256" key="11">
    <source>
        <dbReference type="ARBA" id="ARBA00023128"/>
    </source>
</evidence>
<dbReference type="FunFam" id="3.40.50.300:FF:000536">
    <property type="entry name" value="GTPase IMAP family member 8"/>
    <property type="match status" value="1"/>
</dbReference>
<dbReference type="GO" id="GO:0005829">
    <property type="term" value="C:cytosol"/>
    <property type="evidence" value="ECO:0007669"/>
    <property type="project" value="UniProtKB-SubCell"/>
</dbReference>
<name>A0A6A4S053_SCOMX</name>
<proteinExistence type="inferred from homology"/>
<keyword evidence="8" id="KW-0547">Nucleotide-binding</keyword>
<feature type="region of interest" description="Disordered" evidence="17">
    <location>
        <begin position="491"/>
        <end position="530"/>
    </location>
</feature>
<dbReference type="Proteomes" id="UP000438429">
    <property type="component" value="Unassembled WGS sequence"/>
</dbReference>
<dbReference type="InterPro" id="IPR027417">
    <property type="entry name" value="P-loop_NTPase"/>
</dbReference>
<dbReference type="InterPro" id="IPR006703">
    <property type="entry name" value="G_AIG1"/>
</dbReference>
<evidence type="ECO:0000256" key="4">
    <source>
        <dbReference type="ARBA" id="ARBA00004555"/>
    </source>
</evidence>
<evidence type="ECO:0000256" key="15">
    <source>
        <dbReference type="ARBA" id="ARBA00077278"/>
    </source>
</evidence>
<keyword evidence="10" id="KW-0333">Golgi apparatus</keyword>